<dbReference type="PANTHER" id="PTHR30055">
    <property type="entry name" value="HTH-TYPE TRANSCRIPTIONAL REGULATOR RUTR"/>
    <property type="match status" value="1"/>
</dbReference>
<protein>
    <submittedName>
        <fullName evidence="4">TetR family transcriptional regulator</fullName>
    </submittedName>
</protein>
<evidence type="ECO:0000313" key="5">
    <source>
        <dbReference type="Proteomes" id="UP001612915"/>
    </source>
</evidence>
<keyword evidence="5" id="KW-1185">Reference proteome</keyword>
<dbReference type="SUPFAM" id="SSF46689">
    <property type="entry name" value="Homeodomain-like"/>
    <property type="match status" value="1"/>
</dbReference>
<reference evidence="4 5" key="1">
    <citation type="submission" date="2024-10" db="EMBL/GenBank/DDBJ databases">
        <title>The Natural Products Discovery Center: Release of the First 8490 Sequenced Strains for Exploring Actinobacteria Biosynthetic Diversity.</title>
        <authorList>
            <person name="Kalkreuter E."/>
            <person name="Kautsar S.A."/>
            <person name="Yang D."/>
            <person name="Bader C.D."/>
            <person name="Teijaro C.N."/>
            <person name="Fluegel L."/>
            <person name="Davis C.M."/>
            <person name="Simpson J.R."/>
            <person name="Lauterbach L."/>
            <person name="Steele A.D."/>
            <person name="Gui C."/>
            <person name="Meng S."/>
            <person name="Li G."/>
            <person name="Viehrig K."/>
            <person name="Ye F."/>
            <person name="Su P."/>
            <person name="Kiefer A.F."/>
            <person name="Nichols A."/>
            <person name="Cepeda A.J."/>
            <person name="Yan W."/>
            <person name="Fan B."/>
            <person name="Jiang Y."/>
            <person name="Adhikari A."/>
            <person name="Zheng C.-J."/>
            <person name="Schuster L."/>
            <person name="Cowan T.M."/>
            <person name="Smanski M.J."/>
            <person name="Chevrette M.G."/>
            <person name="De Carvalho L.P.S."/>
            <person name="Shen B."/>
        </authorList>
    </citation>
    <scope>NUCLEOTIDE SEQUENCE [LARGE SCALE GENOMIC DNA]</scope>
    <source>
        <strain evidence="4 5">NPDC049639</strain>
    </source>
</reference>
<dbReference type="PANTHER" id="PTHR30055:SF235">
    <property type="entry name" value="TRANSCRIPTIONAL REGULATORY PROTEIN"/>
    <property type="match status" value="1"/>
</dbReference>
<evidence type="ECO:0000256" key="1">
    <source>
        <dbReference type="ARBA" id="ARBA00023125"/>
    </source>
</evidence>
<dbReference type="Gene3D" id="1.10.10.60">
    <property type="entry name" value="Homeodomain-like"/>
    <property type="match status" value="1"/>
</dbReference>
<feature type="domain" description="HTH tetR-type" evidence="3">
    <location>
        <begin position="15"/>
        <end position="75"/>
    </location>
</feature>
<dbReference type="Pfam" id="PF17920">
    <property type="entry name" value="TetR_C_16"/>
    <property type="match status" value="1"/>
</dbReference>
<accession>A0ABW8AQP3</accession>
<dbReference type="InterPro" id="IPR001647">
    <property type="entry name" value="HTH_TetR"/>
</dbReference>
<dbReference type="PROSITE" id="PS50977">
    <property type="entry name" value="HTH_TETR_2"/>
    <property type="match status" value="1"/>
</dbReference>
<evidence type="ECO:0000313" key="4">
    <source>
        <dbReference type="EMBL" id="MFI7587961.1"/>
    </source>
</evidence>
<dbReference type="InterPro" id="IPR009057">
    <property type="entry name" value="Homeodomain-like_sf"/>
</dbReference>
<proteinExistence type="predicted"/>
<dbReference type="Pfam" id="PF00440">
    <property type="entry name" value="TetR_N"/>
    <property type="match status" value="1"/>
</dbReference>
<dbReference type="InterPro" id="IPR050109">
    <property type="entry name" value="HTH-type_TetR-like_transc_reg"/>
</dbReference>
<dbReference type="InterPro" id="IPR036271">
    <property type="entry name" value="Tet_transcr_reg_TetR-rel_C_sf"/>
</dbReference>
<sequence length="199" mass="21113">MTEAPRRRGRRPAGEDARGAILEAARGEFGSKGYDGTTFRGVARAAGVDARLVHHYFDGKDALFVAALELPVRPADLVAAVAAGGREGVGARLVLTLVSVWDSPAGRDRIIAFLSGALSSDAGRRMLREFVTREIFGRLGEIFELDRPHWRAGLAASQLIGLAMARAVVGIEALAAAEPSELAAVIGPTLDHYLFADLP</sequence>
<gene>
    <name evidence="4" type="ORF">ACIB24_12885</name>
</gene>
<dbReference type="InterPro" id="IPR041678">
    <property type="entry name" value="TetR_C_16"/>
</dbReference>
<comment type="caution">
    <text evidence="4">The sequence shown here is derived from an EMBL/GenBank/DDBJ whole genome shotgun (WGS) entry which is preliminary data.</text>
</comment>
<dbReference type="PRINTS" id="PR00455">
    <property type="entry name" value="HTHTETR"/>
</dbReference>
<feature type="DNA-binding region" description="H-T-H motif" evidence="2">
    <location>
        <begin position="38"/>
        <end position="57"/>
    </location>
</feature>
<keyword evidence="1 2" id="KW-0238">DNA-binding</keyword>
<dbReference type="SUPFAM" id="SSF48498">
    <property type="entry name" value="Tetracyclin repressor-like, C-terminal domain"/>
    <property type="match status" value="1"/>
</dbReference>
<dbReference type="Gene3D" id="1.10.357.10">
    <property type="entry name" value="Tetracycline Repressor, domain 2"/>
    <property type="match status" value="1"/>
</dbReference>
<evidence type="ECO:0000256" key="2">
    <source>
        <dbReference type="PROSITE-ProRule" id="PRU00335"/>
    </source>
</evidence>
<dbReference type="Proteomes" id="UP001612915">
    <property type="component" value="Unassembled WGS sequence"/>
</dbReference>
<evidence type="ECO:0000259" key="3">
    <source>
        <dbReference type="PROSITE" id="PS50977"/>
    </source>
</evidence>
<name>A0ABW8AQP3_9ACTN</name>
<organism evidence="4 5">
    <name type="scientific">Spongisporangium articulatum</name>
    <dbReference type="NCBI Taxonomy" id="3362603"/>
    <lineage>
        <taxon>Bacteria</taxon>
        <taxon>Bacillati</taxon>
        <taxon>Actinomycetota</taxon>
        <taxon>Actinomycetes</taxon>
        <taxon>Kineosporiales</taxon>
        <taxon>Kineosporiaceae</taxon>
        <taxon>Spongisporangium</taxon>
    </lineage>
</organism>
<dbReference type="EMBL" id="JBITLV010000004">
    <property type="protein sequence ID" value="MFI7587961.1"/>
    <property type="molecule type" value="Genomic_DNA"/>
</dbReference>
<dbReference type="RefSeq" id="WP_398280675.1">
    <property type="nucleotide sequence ID" value="NZ_JBITLV010000004.1"/>
</dbReference>